<dbReference type="EMBL" id="CP060811">
    <property type="protein sequence ID" value="QQN88107.1"/>
    <property type="molecule type" value="Genomic_DNA"/>
</dbReference>
<accession>A0A7T8AQJ2</accession>
<proteinExistence type="predicted"/>
<sequence>MLQLCYASERIESEQELLQDLSDILSVARKFNKAHQINGVLYYSHGKFFQCLEGEAEVVENLFQSICRDPRHHQVLRFQDATVEHPHFSEWSMKYVHKHSEISSLFSRLGLGQFEPHALQQEQLSGFLELLYRLDENQANFASPQGYKQRGYIPYF</sequence>
<evidence type="ECO:0000259" key="1">
    <source>
        <dbReference type="PROSITE" id="PS50925"/>
    </source>
</evidence>
<name>A0A7T8AQJ2_9GAMM</name>
<gene>
    <name evidence="2" type="ORF">IAQ69_15080</name>
</gene>
<protein>
    <submittedName>
        <fullName evidence="2">BLUF domain-containing protein</fullName>
    </submittedName>
</protein>
<dbReference type="InterPro" id="IPR036046">
    <property type="entry name" value="Acylphosphatase-like_dom_sf"/>
</dbReference>
<dbReference type="SUPFAM" id="SSF54975">
    <property type="entry name" value="Acylphosphatase/BLUF domain-like"/>
    <property type="match status" value="1"/>
</dbReference>
<dbReference type="AlphaFoldDB" id="A0A7T8AQJ2"/>
<reference evidence="2 3" key="1">
    <citation type="submission" date="2020-08" db="EMBL/GenBank/DDBJ databases">
        <title>Emergence of ISAba1-mediated novel tet(X) in Acinetobacter variabilis from a chicken farm.</title>
        <authorList>
            <person name="Peng K."/>
            <person name="Li R."/>
        </authorList>
    </citation>
    <scope>NUCLEOTIDE SEQUENCE [LARGE SCALE GENOMIC DNA]</scope>
    <source>
        <strain evidence="2 3">XM9F202-2</strain>
    </source>
</reference>
<dbReference type="SMART" id="SM01034">
    <property type="entry name" value="BLUF"/>
    <property type="match status" value="1"/>
</dbReference>
<dbReference type="Proteomes" id="UP000596079">
    <property type="component" value="Chromosome"/>
</dbReference>
<dbReference type="PROSITE" id="PS50925">
    <property type="entry name" value="BLUF"/>
    <property type="match status" value="1"/>
</dbReference>
<dbReference type="GO" id="GO:0009882">
    <property type="term" value="F:blue light photoreceptor activity"/>
    <property type="evidence" value="ECO:0007669"/>
    <property type="project" value="InterPro"/>
</dbReference>
<dbReference type="GO" id="GO:0071949">
    <property type="term" value="F:FAD binding"/>
    <property type="evidence" value="ECO:0007669"/>
    <property type="project" value="InterPro"/>
</dbReference>
<dbReference type="InterPro" id="IPR007024">
    <property type="entry name" value="BLUF_domain"/>
</dbReference>
<feature type="domain" description="BLUF" evidence="1">
    <location>
        <begin position="1"/>
        <end position="94"/>
    </location>
</feature>
<dbReference type="Gene3D" id="3.30.70.100">
    <property type="match status" value="1"/>
</dbReference>
<dbReference type="Pfam" id="PF04940">
    <property type="entry name" value="BLUF"/>
    <property type="match status" value="1"/>
</dbReference>
<evidence type="ECO:0000313" key="3">
    <source>
        <dbReference type="Proteomes" id="UP000596079"/>
    </source>
</evidence>
<dbReference type="RefSeq" id="WP_200229417.1">
    <property type="nucleotide sequence ID" value="NZ_CP060811.1"/>
</dbReference>
<evidence type="ECO:0000313" key="2">
    <source>
        <dbReference type="EMBL" id="QQN88107.1"/>
    </source>
</evidence>
<organism evidence="2 3">
    <name type="scientific">Acinetobacter variabilis</name>
    <dbReference type="NCBI Taxonomy" id="70346"/>
    <lineage>
        <taxon>Bacteria</taxon>
        <taxon>Pseudomonadati</taxon>
        <taxon>Pseudomonadota</taxon>
        <taxon>Gammaproteobacteria</taxon>
        <taxon>Moraxellales</taxon>
        <taxon>Moraxellaceae</taxon>
        <taxon>Acinetobacter</taxon>
    </lineage>
</organism>